<dbReference type="Pfam" id="PF07690">
    <property type="entry name" value="MFS_1"/>
    <property type="match status" value="1"/>
</dbReference>
<evidence type="ECO:0000256" key="1">
    <source>
        <dbReference type="ARBA" id="ARBA00004141"/>
    </source>
</evidence>
<dbReference type="PANTHER" id="PTHR23501:SF87">
    <property type="entry name" value="SIDEROPHORE IRON TRANSPORTER 2"/>
    <property type="match status" value="1"/>
</dbReference>
<feature type="transmembrane region" description="Helical" evidence="7">
    <location>
        <begin position="263"/>
        <end position="284"/>
    </location>
</feature>
<evidence type="ECO:0000256" key="5">
    <source>
        <dbReference type="ARBA" id="ARBA00023136"/>
    </source>
</evidence>
<dbReference type="HOGENOM" id="CLU_012970_1_1_1"/>
<dbReference type="Proteomes" id="UP000009328">
    <property type="component" value="Unassembled WGS sequence"/>
</dbReference>
<feature type="domain" description="Major facilitator superfamily (MFS) profile" evidence="8">
    <location>
        <begin position="46"/>
        <end position="572"/>
    </location>
</feature>
<feature type="transmembrane region" description="Helical" evidence="7">
    <location>
        <begin position="296"/>
        <end position="315"/>
    </location>
</feature>
<gene>
    <name evidence="9" type="ORF">BN7_4104</name>
</gene>
<dbReference type="GO" id="GO:0005886">
    <property type="term" value="C:plasma membrane"/>
    <property type="evidence" value="ECO:0007669"/>
    <property type="project" value="TreeGrafter"/>
</dbReference>
<dbReference type="InterPro" id="IPR020846">
    <property type="entry name" value="MFS_dom"/>
</dbReference>
<evidence type="ECO:0000256" key="4">
    <source>
        <dbReference type="ARBA" id="ARBA00022989"/>
    </source>
</evidence>
<feature type="transmembrane region" description="Helical" evidence="7">
    <location>
        <begin position="438"/>
        <end position="464"/>
    </location>
</feature>
<dbReference type="PANTHER" id="PTHR23501">
    <property type="entry name" value="MAJOR FACILITATOR SUPERFAMILY"/>
    <property type="match status" value="1"/>
</dbReference>
<proteinExistence type="inferred from homology"/>
<keyword evidence="3 7" id="KW-0812">Transmembrane</keyword>
<feature type="transmembrane region" description="Helical" evidence="7">
    <location>
        <begin position="549"/>
        <end position="568"/>
    </location>
</feature>
<sequence length="593" mass="65897">MENKSNITIEDISKNETQNSEDHESNPTSNNLHSRDFQKAWSKKLIIISYIILIFTTFVESFAADSTVALSSYATSSFNNHTLISTAQVVYKITAVCGYPILAKLADLLGRGEGFGLTVSCYSLAYILFATCKNGAGYIVGEVFFAIGRIGFKLFQQVFLADTTNLLNRGIWSTLPNAISGVPSTYAGSYIQDAFLEHSTWRWAYGCFAIVLGVCVIPLTTIMIIIDHKAKAKGLRKSPKILENIDKNQPWWKSLLQILGFEIDIIGGILLVLGTALFFIPFTLTGNATPYRWSEGRLIAMIAIGFIIIIGFIIWNFSSKHKPLRNRSPFIPSQSLASRTIIVILIMTALDAMENSAFNVYFSTVLQVGGYYSAGQATRIDNAKKISIDIGSVITGILMKYTHHTKVYVFIGVPLLILGHGLLVYFMNRNGVMERTILLYMMEIFTGVGRAFYQCALQVTIQAIAGVNGIAMSTGIFFCFQIIGALIGTAIAGGIWNEILIKKLNKYLPLEERKNTTKIFKSIKVAMSYEKGSIERDAISLSYRETIQIIGYVALGLIGPMLILMFFVKEVKLDEKRDVYSSDEEEISENKNE</sequence>
<keyword evidence="5 7" id="KW-0472">Membrane</keyword>
<evidence type="ECO:0000256" key="7">
    <source>
        <dbReference type="SAM" id="Phobius"/>
    </source>
</evidence>
<comment type="subcellular location">
    <subcellularLocation>
        <location evidence="1">Membrane</location>
        <topology evidence="1">Multi-pass membrane protein</topology>
    </subcellularLocation>
</comment>
<comment type="caution">
    <text evidence="9">The sequence shown here is derived from an EMBL/GenBank/DDBJ whole genome shotgun (WGS) entry which is preliminary data.</text>
</comment>
<evidence type="ECO:0000256" key="2">
    <source>
        <dbReference type="ARBA" id="ARBA00008335"/>
    </source>
</evidence>
<feature type="transmembrane region" description="Helical" evidence="7">
    <location>
        <begin position="470"/>
        <end position="496"/>
    </location>
</feature>
<evidence type="ECO:0000313" key="9">
    <source>
        <dbReference type="EMBL" id="CCH44538.1"/>
    </source>
</evidence>
<feature type="transmembrane region" description="Helical" evidence="7">
    <location>
        <begin position="45"/>
        <end position="64"/>
    </location>
</feature>
<name>K0KTA9_WICCF</name>
<reference evidence="9 10" key="1">
    <citation type="journal article" date="2012" name="Eukaryot. Cell">
        <title>Draft genome sequence of Wickerhamomyces ciferrii NRRL Y-1031 F-60-10.</title>
        <authorList>
            <person name="Schneider J."/>
            <person name="Andrea H."/>
            <person name="Blom J."/>
            <person name="Jaenicke S."/>
            <person name="Ruckert C."/>
            <person name="Schorsch C."/>
            <person name="Szczepanowski R."/>
            <person name="Farwick M."/>
            <person name="Goesmann A."/>
            <person name="Puhler A."/>
            <person name="Schaffer S."/>
            <person name="Tauch A."/>
            <person name="Kohler T."/>
            <person name="Brinkrolf K."/>
        </authorList>
    </citation>
    <scope>NUCLEOTIDE SEQUENCE [LARGE SCALE GENOMIC DNA]</scope>
    <source>
        <strain evidence="10">ATCC 14091 / BCRC 22168 / CBS 111 / JCM 3599 / NBRC 0793 / NRRL Y-1031 F-60-10</strain>
    </source>
</reference>
<organism evidence="9 10">
    <name type="scientific">Wickerhamomyces ciferrii (strain ATCC 14091 / BCRC 22168 / CBS 111 / JCM 3599 / NBRC 0793 / NRRL Y-1031 F-60-10)</name>
    <name type="common">Yeast</name>
    <name type="synonym">Pichia ciferrii</name>
    <dbReference type="NCBI Taxonomy" id="1206466"/>
    <lineage>
        <taxon>Eukaryota</taxon>
        <taxon>Fungi</taxon>
        <taxon>Dikarya</taxon>
        <taxon>Ascomycota</taxon>
        <taxon>Saccharomycotina</taxon>
        <taxon>Saccharomycetes</taxon>
        <taxon>Phaffomycetales</taxon>
        <taxon>Wickerhamomycetaceae</taxon>
        <taxon>Wickerhamomyces</taxon>
    </lineage>
</organism>
<accession>K0KTA9</accession>
<dbReference type="GO" id="GO:0015343">
    <property type="term" value="F:siderophore-iron transmembrane transporter activity"/>
    <property type="evidence" value="ECO:0007669"/>
    <property type="project" value="TreeGrafter"/>
</dbReference>
<dbReference type="EMBL" id="CAIF01000140">
    <property type="protein sequence ID" value="CCH44538.1"/>
    <property type="molecule type" value="Genomic_DNA"/>
</dbReference>
<feature type="transmembrane region" description="Helical" evidence="7">
    <location>
        <begin position="407"/>
        <end position="426"/>
    </location>
</feature>
<evidence type="ECO:0000259" key="8">
    <source>
        <dbReference type="PROSITE" id="PS50850"/>
    </source>
</evidence>
<protein>
    <submittedName>
        <fullName evidence="9">Siderophore iron transporter</fullName>
    </submittedName>
</protein>
<dbReference type="AlphaFoldDB" id="K0KTA9"/>
<evidence type="ECO:0000256" key="3">
    <source>
        <dbReference type="ARBA" id="ARBA00022692"/>
    </source>
</evidence>
<feature type="region of interest" description="Disordered" evidence="6">
    <location>
        <begin position="1"/>
        <end position="32"/>
    </location>
</feature>
<dbReference type="eggNOG" id="KOG0254">
    <property type="taxonomic scope" value="Eukaryota"/>
</dbReference>
<dbReference type="InterPro" id="IPR011701">
    <property type="entry name" value="MFS"/>
</dbReference>
<dbReference type="SUPFAM" id="SSF103473">
    <property type="entry name" value="MFS general substrate transporter"/>
    <property type="match status" value="2"/>
</dbReference>
<dbReference type="InterPro" id="IPR036259">
    <property type="entry name" value="MFS_trans_sf"/>
</dbReference>
<dbReference type="Gene3D" id="1.20.1250.20">
    <property type="entry name" value="MFS general substrate transporter like domains"/>
    <property type="match status" value="2"/>
</dbReference>
<evidence type="ECO:0000313" key="10">
    <source>
        <dbReference type="Proteomes" id="UP000009328"/>
    </source>
</evidence>
<feature type="transmembrane region" description="Helical" evidence="7">
    <location>
        <begin position="203"/>
        <end position="226"/>
    </location>
</feature>
<dbReference type="InParanoid" id="K0KTA9"/>
<keyword evidence="10" id="KW-1185">Reference proteome</keyword>
<comment type="similarity">
    <text evidence="2">Belongs to the major facilitator superfamily.</text>
</comment>
<evidence type="ECO:0000256" key="6">
    <source>
        <dbReference type="SAM" id="MobiDB-lite"/>
    </source>
</evidence>
<dbReference type="PROSITE" id="PS50850">
    <property type="entry name" value="MFS"/>
    <property type="match status" value="1"/>
</dbReference>
<keyword evidence="4 7" id="KW-1133">Transmembrane helix</keyword>